<organism evidence="1 2">
    <name type="scientific">Diphasiastrum complanatum</name>
    <name type="common">Issler's clubmoss</name>
    <name type="synonym">Lycopodium complanatum</name>
    <dbReference type="NCBI Taxonomy" id="34168"/>
    <lineage>
        <taxon>Eukaryota</taxon>
        <taxon>Viridiplantae</taxon>
        <taxon>Streptophyta</taxon>
        <taxon>Embryophyta</taxon>
        <taxon>Tracheophyta</taxon>
        <taxon>Lycopodiopsida</taxon>
        <taxon>Lycopodiales</taxon>
        <taxon>Lycopodiaceae</taxon>
        <taxon>Lycopodioideae</taxon>
        <taxon>Diphasiastrum</taxon>
    </lineage>
</organism>
<name>A0ACC2CFN8_DIPCM</name>
<keyword evidence="2" id="KW-1185">Reference proteome</keyword>
<sequence>MCTNLLASTKLTSSFHFLRSPVLSPFFSSDAAATVAITRSVASITRSVQMEGGAVQEMPSTTRKRVSSPVNCVLASPLSHSKRWVAAGMKSSNKEDNPGISCTNVHKSRRSLFKEIHKLQSSSDDQQTIIAQGLPSAAFVEPPSSFAQASLKWSFKTLSKDGSQSGKRIKKSDRSKNTIKNLDHGGGVQWKSLGVSSVELCLSLTLLTGQSFRWRQTGPAQFTGVLESHLLSLRQTKEDILFYLHNSLSFNEDGRICEAVDVAEVLHDYFHLGTSLVSLWETFSAADERFAEVAPYMTGARLLRQKPLECVFQFICSSNNHIQRISQMVEYLSSLGPFLGTIDGHHFHAFPSLDELASVTEKQLRDAGFGYRAKYIVGTIQALRMKDGGGIKWLHALKNTPLEQTTEALCTLPGIGPKVAACIALFSLDKHQAIPVDTHVWQIAVRYLTPELAGERLTPKLHAAVSGAFVRKFGEYAGWAQTVLFISELSAYQNLLPQHLQSTKVKSTDRKE</sequence>
<reference evidence="2" key="1">
    <citation type="journal article" date="2024" name="Proc. Natl. Acad. Sci. U.S.A.">
        <title>Extraordinary preservation of gene collinearity over three hundred million years revealed in homosporous lycophytes.</title>
        <authorList>
            <person name="Li C."/>
            <person name="Wickell D."/>
            <person name="Kuo L.Y."/>
            <person name="Chen X."/>
            <person name="Nie B."/>
            <person name="Liao X."/>
            <person name="Peng D."/>
            <person name="Ji J."/>
            <person name="Jenkins J."/>
            <person name="Williams M."/>
            <person name="Shu S."/>
            <person name="Plott C."/>
            <person name="Barry K."/>
            <person name="Rajasekar S."/>
            <person name="Grimwood J."/>
            <person name="Han X."/>
            <person name="Sun S."/>
            <person name="Hou Z."/>
            <person name="He W."/>
            <person name="Dai G."/>
            <person name="Sun C."/>
            <person name="Schmutz J."/>
            <person name="Leebens-Mack J.H."/>
            <person name="Li F.W."/>
            <person name="Wang L."/>
        </authorList>
    </citation>
    <scope>NUCLEOTIDE SEQUENCE [LARGE SCALE GENOMIC DNA]</scope>
    <source>
        <strain evidence="2">cv. PW_Plant_1</strain>
    </source>
</reference>
<proteinExistence type="predicted"/>
<gene>
    <name evidence="1" type="ORF">O6H91_10G031400</name>
</gene>
<accession>A0ACC2CFN8</accession>
<comment type="caution">
    <text evidence="1">The sequence shown here is derived from an EMBL/GenBank/DDBJ whole genome shotgun (WGS) entry which is preliminary data.</text>
</comment>
<protein>
    <submittedName>
        <fullName evidence="1">Uncharacterized protein</fullName>
    </submittedName>
</protein>
<dbReference type="EMBL" id="CM055101">
    <property type="protein sequence ID" value="KAJ7540801.1"/>
    <property type="molecule type" value="Genomic_DNA"/>
</dbReference>
<evidence type="ECO:0000313" key="2">
    <source>
        <dbReference type="Proteomes" id="UP001162992"/>
    </source>
</evidence>
<evidence type="ECO:0000313" key="1">
    <source>
        <dbReference type="EMBL" id="KAJ7540801.1"/>
    </source>
</evidence>
<dbReference type="Proteomes" id="UP001162992">
    <property type="component" value="Chromosome 10"/>
</dbReference>